<evidence type="ECO:0000313" key="2">
    <source>
        <dbReference type="Proteomes" id="UP001157440"/>
    </source>
</evidence>
<accession>A0AA37TDM7</accession>
<keyword evidence="2" id="KW-1185">Reference proteome</keyword>
<gene>
    <name evidence="1" type="ORF">GCM10007890_00380</name>
</gene>
<comment type="caution">
    <text evidence="1">The sequence shown here is derived from an EMBL/GenBank/DDBJ whole genome shotgun (WGS) entry which is preliminary data.</text>
</comment>
<dbReference type="EMBL" id="BSPL01000002">
    <property type="protein sequence ID" value="GLS68027.1"/>
    <property type="molecule type" value="Genomic_DNA"/>
</dbReference>
<name>A0AA37TDM7_9HYPH</name>
<sequence>MHPRATSAGEIDTLLFGSLDASAATFLTLGAKAAWGARDQDGFVALASLGGGHRDERGSTAARQRYTASAALVVGYQWFFDWGVVAAYAGPEGVREMVLDGRGLSALEPHLGLRLQGEIWARPTTATLVQASAVAGSAHDSVWARLAWGCRLWDTYLGPEVAAYADGTGYRKWNLGLHGTDFALGRYSFRVSAGL</sequence>
<reference evidence="2" key="1">
    <citation type="journal article" date="2019" name="Int. J. Syst. Evol. Microbiol.">
        <title>The Global Catalogue of Microorganisms (GCM) 10K type strain sequencing project: providing services to taxonomists for standard genome sequencing and annotation.</title>
        <authorList>
            <consortium name="The Broad Institute Genomics Platform"/>
            <consortium name="The Broad Institute Genome Sequencing Center for Infectious Disease"/>
            <person name="Wu L."/>
            <person name="Ma J."/>
        </authorList>
    </citation>
    <scope>NUCLEOTIDE SEQUENCE [LARGE SCALE GENOMIC DNA]</scope>
    <source>
        <strain evidence="2">NBRC 103632</strain>
    </source>
</reference>
<dbReference type="Pfam" id="PF17036">
    <property type="entry name" value="CBP_BcsS"/>
    <property type="match status" value="1"/>
</dbReference>
<evidence type="ECO:0000313" key="1">
    <source>
        <dbReference type="EMBL" id="GLS68027.1"/>
    </source>
</evidence>
<dbReference type="RefSeq" id="WP_238199220.1">
    <property type="nucleotide sequence ID" value="NZ_BPQZ01000033.1"/>
</dbReference>
<proteinExistence type="predicted"/>
<organism evidence="1 2">
    <name type="scientific">Methylobacterium tardum</name>
    <dbReference type="NCBI Taxonomy" id="374432"/>
    <lineage>
        <taxon>Bacteria</taxon>
        <taxon>Pseudomonadati</taxon>
        <taxon>Pseudomonadota</taxon>
        <taxon>Alphaproteobacteria</taxon>
        <taxon>Hyphomicrobiales</taxon>
        <taxon>Methylobacteriaceae</taxon>
        <taxon>Methylobacterium</taxon>
    </lineage>
</organism>
<evidence type="ECO:0008006" key="3">
    <source>
        <dbReference type="Google" id="ProtNLM"/>
    </source>
</evidence>
<dbReference type="AlphaFoldDB" id="A0AA37TDM7"/>
<dbReference type="Proteomes" id="UP001157440">
    <property type="component" value="Unassembled WGS sequence"/>
</dbReference>
<protein>
    <recommendedName>
        <fullName evidence="3">Cellulose biosynthesis protein BcsS</fullName>
    </recommendedName>
</protein>
<dbReference type="InterPro" id="IPR031485">
    <property type="entry name" value="CBP_BcsS"/>
</dbReference>